<gene>
    <name evidence="2" type="ORF">ACFSKP_08990</name>
</gene>
<keyword evidence="1" id="KW-0175">Coiled coil</keyword>
<feature type="coiled-coil region" evidence="1">
    <location>
        <begin position="61"/>
        <end position="95"/>
    </location>
</feature>
<comment type="caution">
    <text evidence="2">The sequence shown here is derived from an EMBL/GenBank/DDBJ whole genome shotgun (WGS) entry which is preliminary data.</text>
</comment>
<dbReference type="RefSeq" id="WP_250428113.1">
    <property type="nucleotide sequence ID" value="NZ_JALPRR010000001.1"/>
</dbReference>
<reference evidence="3" key="1">
    <citation type="journal article" date="2019" name="Int. J. Syst. Evol. Microbiol.">
        <title>The Global Catalogue of Microorganisms (GCM) 10K type strain sequencing project: providing services to taxonomists for standard genome sequencing and annotation.</title>
        <authorList>
            <consortium name="The Broad Institute Genomics Platform"/>
            <consortium name="The Broad Institute Genome Sequencing Center for Infectious Disease"/>
            <person name="Wu L."/>
            <person name="Ma J."/>
        </authorList>
    </citation>
    <scope>NUCLEOTIDE SEQUENCE [LARGE SCALE GENOMIC DNA]</scope>
    <source>
        <strain evidence="3">CGMCC 4.1782</strain>
    </source>
</reference>
<evidence type="ECO:0000313" key="2">
    <source>
        <dbReference type="EMBL" id="MFD2246387.1"/>
    </source>
</evidence>
<organism evidence="2 3">
    <name type="scientific">Pontibacter ruber</name>
    <dbReference type="NCBI Taxonomy" id="1343895"/>
    <lineage>
        <taxon>Bacteria</taxon>
        <taxon>Pseudomonadati</taxon>
        <taxon>Bacteroidota</taxon>
        <taxon>Cytophagia</taxon>
        <taxon>Cytophagales</taxon>
        <taxon>Hymenobacteraceae</taxon>
        <taxon>Pontibacter</taxon>
    </lineage>
</organism>
<dbReference type="Proteomes" id="UP001597374">
    <property type="component" value="Unassembled WGS sequence"/>
</dbReference>
<accession>A0ABW5CVD7</accession>
<sequence length="98" mass="11501">MTYREGVSLASITFGKKLPLPGIDFLFLKKNRYSQTIESRASMATFKREKFDGYIKLSNNIKLHLLQKDNKEKALKELEQIAQDLHAELRDLTEMKYY</sequence>
<proteinExistence type="predicted"/>
<evidence type="ECO:0000256" key="1">
    <source>
        <dbReference type="SAM" id="Coils"/>
    </source>
</evidence>
<dbReference type="EMBL" id="JBHUIM010000001">
    <property type="protein sequence ID" value="MFD2246387.1"/>
    <property type="molecule type" value="Genomic_DNA"/>
</dbReference>
<protein>
    <submittedName>
        <fullName evidence="2">Uncharacterized protein</fullName>
    </submittedName>
</protein>
<keyword evidence="3" id="KW-1185">Reference proteome</keyword>
<name>A0ABW5CVD7_9BACT</name>
<evidence type="ECO:0000313" key="3">
    <source>
        <dbReference type="Proteomes" id="UP001597374"/>
    </source>
</evidence>